<dbReference type="EMBL" id="JADOER010000005">
    <property type="protein sequence ID" value="MBT9312134.1"/>
    <property type="molecule type" value="Genomic_DNA"/>
</dbReference>
<feature type="signal peptide" evidence="1">
    <location>
        <begin position="1"/>
        <end position="25"/>
    </location>
</feature>
<dbReference type="RefSeq" id="WP_215618033.1">
    <property type="nucleotide sequence ID" value="NZ_JADOER010000005.1"/>
</dbReference>
<reference evidence="2 3" key="1">
    <citation type="journal article" date="2021" name="Mar. Drugs">
        <title>Genome Reduction and Secondary Metabolism of the Marine Sponge-Associated Cyanobacterium Leptothoe.</title>
        <authorList>
            <person name="Konstantinou D."/>
            <person name="Popin R.V."/>
            <person name="Fewer D.P."/>
            <person name="Sivonen K."/>
            <person name="Gkelis S."/>
        </authorList>
    </citation>
    <scope>NUCLEOTIDE SEQUENCE [LARGE SCALE GENOMIC DNA]</scope>
    <source>
        <strain evidence="2 3">TAU-MAC 1615</strain>
    </source>
</reference>
<protein>
    <recommendedName>
        <fullName evidence="4">Outer membrane protein beta-barrel domain-containing protein</fullName>
    </recommendedName>
</protein>
<proteinExistence type="predicted"/>
<organism evidence="2 3">
    <name type="scientific">Leptothoe kymatousa TAU-MAC 1615</name>
    <dbReference type="NCBI Taxonomy" id="2364775"/>
    <lineage>
        <taxon>Bacteria</taxon>
        <taxon>Bacillati</taxon>
        <taxon>Cyanobacteriota</taxon>
        <taxon>Cyanophyceae</taxon>
        <taxon>Nodosilineales</taxon>
        <taxon>Cymatolegaceae</taxon>
        <taxon>Leptothoe</taxon>
        <taxon>Leptothoe kymatousa</taxon>
    </lineage>
</organism>
<name>A0ABS5Y448_9CYAN</name>
<dbReference type="Proteomes" id="UP001196661">
    <property type="component" value="Unassembled WGS sequence"/>
</dbReference>
<evidence type="ECO:0000313" key="3">
    <source>
        <dbReference type="Proteomes" id="UP001196661"/>
    </source>
</evidence>
<keyword evidence="1" id="KW-0732">Signal</keyword>
<evidence type="ECO:0000256" key="1">
    <source>
        <dbReference type="SAM" id="SignalP"/>
    </source>
</evidence>
<gene>
    <name evidence="2" type="ORF">IXB28_07945</name>
</gene>
<feature type="chain" id="PRO_5046112716" description="Outer membrane protein beta-barrel domain-containing protein" evidence="1">
    <location>
        <begin position="26"/>
        <end position="208"/>
    </location>
</feature>
<evidence type="ECO:0000313" key="2">
    <source>
        <dbReference type="EMBL" id="MBT9312134.1"/>
    </source>
</evidence>
<sequence>MSITYRLRRHASTLCKALVIGIGLAAVNNEIAQAQTQSVQTQTIALDSEVINPAKLKETPLELAQRRGRRSSDGTTSDFIGLGLSLGTGDGDGALEELGLAAISKLSFAPQLSVRPAVVVNDSAAVIAPVTYNFQSPATLFNASIFPYVGGGIAINATEDDVAPLVSAGVDVPFSERMTLNGQSNITLADDITVHFMFGLGYNIDGLF</sequence>
<dbReference type="SUPFAM" id="SSF56925">
    <property type="entry name" value="OMPA-like"/>
    <property type="match status" value="1"/>
</dbReference>
<comment type="caution">
    <text evidence="2">The sequence shown here is derived from an EMBL/GenBank/DDBJ whole genome shotgun (WGS) entry which is preliminary data.</text>
</comment>
<dbReference type="InterPro" id="IPR011250">
    <property type="entry name" value="OMP/PagP_B-barrel"/>
</dbReference>
<keyword evidence="3" id="KW-1185">Reference proteome</keyword>
<evidence type="ECO:0008006" key="4">
    <source>
        <dbReference type="Google" id="ProtNLM"/>
    </source>
</evidence>
<accession>A0ABS5Y448</accession>